<evidence type="ECO:0000313" key="1">
    <source>
        <dbReference type="EMBL" id="CUI16950.1"/>
    </source>
</evidence>
<keyword evidence="2" id="KW-1185">Reference proteome</keyword>
<dbReference type="RefSeq" id="WP_269446510.1">
    <property type="nucleotide sequence ID" value="NZ_LN879502.1"/>
</dbReference>
<dbReference type="KEGG" id="pnl:PNK_1333"/>
<name>A0A0U5JGP8_9BACT</name>
<evidence type="ECO:0000313" key="2">
    <source>
        <dbReference type="Proteomes" id="UP000069902"/>
    </source>
</evidence>
<proteinExistence type="predicted"/>
<dbReference type="InParanoid" id="A0A0U5JGP8"/>
<dbReference type="EMBL" id="LN879502">
    <property type="protein sequence ID" value="CUI16950.1"/>
    <property type="molecule type" value="Genomic_DNA"/>
</dbReference>
<dbReference type="AlphaFoldDB" id="A0A0U5JGP8"/>
<dbReference type="PATRIC" id="fig|389348.3.peg.1494"/>
<organism evidence="1 2">
    <name type="scientific">Candidatus Protochlamydia naegleriophila</name>
    <dbReference type="NCBI Taxonomy" id="389348"/>
    <lineage>
        <taxon>Bacteria</taxon>
        <taxon>Pseudomonadati</taxon>
        <taxon>Chlamydiota</taxon>
        <taxon>Chlamydiia</taxon>
        <taxon>Parachlamydiales</taxon>
        <taxon>Parachlamydiaceae</taxon>
        <taxon>Candidatus Protochlamydia</taxon>
    </lineage>
</organism>
<gene>
    <name evidence="1" type="ORF">PNK_1333</name>
</gene>
<reference evidence="2" key="1">
    <citation type="submission" date="2015-09" db="EMBL/GenBank/DDBJ databases">
        <authorList>
            <person name="Bertelli C."/>
        </authorList>
    </citation>
    <scope>NUCLEOTIDE SEQUENCE [LARGE SCALE GENOMIC DNA]</scope>
    <source>
        <strain evidence="2">KNic</strain>
    </source>
</reference>
<sequence>MNKEPNKCERIDLFSLDSLPVNMVDYNATALKAVMEGNFYS</sequence>
<dbReference type="Proteomes" id="UP000069902">
    <property type="component" value="Chromosome cPNK"/>
</dbReference>
<protein>
    <submittedName>
        <fullName evidence="1">Uncharacterized protein</fullName>
    </submittedName>
</protein>
<accession>A0A0U5JGP8</accession>